<gene>
    <name evidence="1" type="ORF">RJT34_10992</name>
</gene>
<dbReference type="EMBL" id="JAYKXN010000003">
    <property type="protein sequence ID" value="KAK7300156.1"/>
    <property type="molecule type" value="Genomic_DNA"/>
</dbReference>
<keyword evidence="2" id="KW-1185">Reference proteome</keyword>
<reference evidence="1 2" key="1">
    <citation type="submission" date="2024-01" db="EMBL/GenBank/DDBJ databases">
        <title>The genomes of 5 underutilized Papilionoideae crops provide insights into root nodulation and disease resistance.</title>
        <authorList>
            <person name="Yuan L."/>
        </authorList>
    </citation>
    <scope>NUCLEOTIDE SEQUENCE [LARGE SCALE GENOMIC DNA]</scope>
    <source>
        <strain evidence="1">LY-2023</strain>
        <tissue evidence="1">Leaf</tissue>
    </source>
</reference>
<proteinExistence type="predicted"/>
<organism evidence="1 2">
    <name type="scientific">Clitoria ternatea</name>
    <name type="common">Butterfly pea</name>
    <dbReference type="NCBI Taxonomy" id="43366"/>
    <lineage>
        <taxon>Eukaryota</taxon>
        <taxon>Viridiplantae</taxon>
        <taxon>Streptophyta</taxon>
        <taxon>Embryophyta</taxon>
        <taxon>Tracheophyta</taxon>
        <taxon>Spermatophyta</taxon>
        <taxon>Magnoliopsida</taxon>
        <taxon>eudicotyledons</taxon>
        <taxon>Gunneridae</taxon>
        <taxon>Pentapetalae</taxon>
        <taxon>rosids</taxon>
        <taxon>fabids</taxon>
        <taxon>Fabales</taxon>
        <taxon>Fabaceae</taxon>
        <taxon>Papilionoideae</taxon>
        <taxon>50 kb inversion clade</taxon>
        <taxon>NPAAA clade</taxon>
        <taxon>indigoferoid/millettioid clade</taxon>
        <taxon>Phaseoleae</taxon>
        <taxon>Clitoria</taxon>
    </lineage>
</organism>
<sequence length="105" mass="12194">MLFLLGQCLVSRHDIRGSLDLGLSSLCWIEVDPLSLSLPFTFLSYSLLQFLFFPKFPPTCHKLYTYSFHICFPFTVFPSYWFPSLQIKLCFLSSLLWSCPSPQVQ</sequence>
<name>A0AAN9PJ29_CLITE</name>
<comment type="caution">
    <text evidence="1">The sequence shown here is derived from an EMBL/GenBank/DDBJ whole genome shotgun (WGS) entry which is preliminary data.</text>
</comment>
<dbReference type="AlphaFoldDB" id="A0AAN9PJ29"/>
<protein>
    <submittedName>
        <fullName evidence="1">Uncharacterized protein</fullName>
    </submittedName>
</protein>
<accession>A0AAN9PJ29</accession>
<dbReference type="Proteomes" id="UP001359559">
    <property type="component" value="Unassembled WGS sequence"/>
</dbReference>
<evidence type="ECO:0000313" key="2">
    <source>
        <dbReference type="Proteomes" id="UP001359559"/>
    </source>
</evidence>
<evidence type="ECO:0000313" key="1">
    <source>
        <dbReference type="EMBL" id="KAK7300156.1"/>
    </source>
</evidence>